<proteinExistence type="predicted"/>
<feature type="domain" description="BTB" evidence="2">
    <location>
        <begin position="311"/>
        <end position="375"/>
    </location>
</feature>
<dbReference type="InParanoid" id="A9VCZ4"/>
<feature type="region of interest" description="Disordered" evidence="1">
    <location>
        <begin position="87"/>
        <end position="160"/>
    </location>
</feature>
<dbReference type="Proteomes" id="UP000001357">
    <property type="component" value="Unassembled WGS sequence"/>
</dbReference>
<evidence type="ECO:0000256" key="1">
    <source>
        <dbReference type="SAM" id="MobiDB-lite"/>
    </source>
</evidence>
<name>A9VCZ4_MONBE</name>
<dbReference type="RefSeq" id="XP_001750581.1">
    <property type="nucleotide sequence ID" value="XM_001750529.1"/>
</dbReference>
<feature type="region of interest" description="Disordered" evidence="1">
    <location>
        <begin position="1"/>
        <end position="63"/>
    </location>
</feature>
<organism evidence="3 4">
    <name type="scientific">Monosiga brevicollis</name>
    <name type="common">Choanoflagellate</name>
    <dbReference type="NCBI Taxonomy" id="81824"/>
    <lineage>
        <taxon>Eukaryota</taxon>
        <taxon>Choanoflagellata</taxon>
        <taxon>Craspedida</taxon>
        <taxon>Salpingoecidae</taxon>
        <taxon>Monosiga</taxon>
    </lineage>
</organism>
<dbReference type="GeneID" id="5895863"/>
<feature type="compositionally biased region" description="Low complexity" evidence="1">
    <location>
        <begin position="54"/>
        <end position="63"/>
    </location>
</feature>
<dbReference type="PROSITE" id="PS50097">
    <property type="entry name" value="BTB"/>
    <property type="match status" value="1"/>
</dbReference>
<accession>A9VCZ4</accession>
<dbReference type="CDD" id="cd18186">
    <property type="entry name" value="BTB_POZ_ZBTB_KLHL-like"/>
    <property type="match status" value="1"/>
</dbReference>
<evidence type="ECO:0000313" key="4">
    <source>
        <dbReference type="Proteomes" id="UP000001357"/>
    </source>
</evidence>
<gene>
    <name evidence="3" type="ORF">MONBRDRAFT_12673</name>
</gene>
<evidence type="ECO:0000259" key="2">
    <source>
        <dbReference type="PROSITE" id="PS50097"/>
    </source>
</evidence>
<keyword evidence="4" id="KW-1185">Reference proteome</keyword>
<dbReference type="AlphaFoldDB" id="A9VCZ4"/>
<dbReference type="Gene3D" id="3.30.710.10">
    <property type="entry name" value="Potassium Channel Kv1.1, Chain A"/>
    <property type="match status" value="1"/>
</dbReference>
<evidence type="ECO:0000313" key="3">
    <source>
        <dbReference type="EMBL" id="EDQ84554.1"/>
    </source>
</evidence>
<dbReference type="InterPro" id="IPR011333">
    <property type="entry name" value="SKP1/BTB/POZ_sf"/>
</dbReference>
<dbReference type="EMBL" id="CH991584">
    <property type="protein sequence ID" value="EDQ84554.1"/>
    <property type="molecule type" value="Genomic_DNA"/>
</dbReference>
<protein>
    <recommendedName>
        <fullName evidence="2">BTB domain-containing protein</fullName>
    </recommendedName>
</protein>
<dbReference type="SUPFAM" id="SSF54695">
    <property type="entry name" value="POZ domain"/>
    <property type="match status" value="1"/>
</dbReference>
<sequence>MGGTDDDIPPRPHPTQAAPTPDRDADSNQPPTPAPPVASLPAALEGPARPNQTAVASPHSPPHSVLLSAPHLVLKPMTATLVLEAAGDPISPSPRPKAADPSRGQPTTIMAPTMPLAPPDRDRFQACHHSRHGLPALHEPQTPLPSPSSSPTPSPGHKLHSDLSELLLVPAPAKSCYAGATFQVQVLHTRHTPQLIWRSSIYHPLLRAQAPVCPCLLRGPPASSTLGPHAKADLLCHLSAVLAAPELLRPCASCIVNQTAYLEARTDLSFFRRKANAHTPGTDPLPDSELRAAPAEPGLDLSALLTTGTYSDLKILAANSKIFRAHRTVLAAVSPRLALQFRVRADGGKLVVPYHPVVVARCLQFIYSRALPPPNFPPQHWSALAQLAAEWGLDSLHRFACAAEQLLVHRASPLPSPPAVPAQTPLAPCGQTGLDCQCMMCDL</sequence>
<dbReference type="KEGG" id="mbr:MONBRDRAFT_12673"/>
<dbReference type="Pfam" id="PF00651">
    <property type="entry name" value="BTB"/>
    <property type="match status" value="1"/>
</dbReference>
<reference evidence="3 4" key="1">
    <citation type="journal article" date="2008" name="Nature">
        <title>The genome of the choanoflagellate Monosiga brevicollis and the origin of metazoans.</title>
        <authorList>
            <consortium name="JGI Sequencing"/>
            <person name="King N."/>
            <person name="Westbrook M.J."/>
            <person name="Young S.L."/>
            <person name="Kuo A."/>
            <person name="Abedin M."/>
            <person name="Chapman J."/>
            <person name="Fairclough S."/>
            <person name="Hellsten U."/>
            <person name="Isogai Y."/>
            <person name="Letunic I."/>
            <person name="Marr M."/>
            <person name="Pincus D."/>
            <person name="Putnam N."/>
            <person name="Rokas A."/>
            <person name="Wright K.J."/>
            <person name="Zuzow R."/>
            <person name="Dirks W."/>
            <person name="Good M."/>
            <person name="Goodstein D."/>
            <person name="Lemons D."/>
            <person name="Li W."/>
            <person name="Lyons J.B."/>
            <person name="Morris A."/>
            <person name="Nichols S."/>
            <person name="Richter D.J."/>
            <person name="Salamov A."/>
            <person name="Bork P."/>
            <person name="Lim W.A."/>
            <person name="Manning G."/>
            <person name="Miller W.T."/>
            <person name="McGinnis W."/>
            <person name="Shapiro H."/>
            <person name="Tjian R."/>
            <person name="Grigoriev I.V."/>
            <person name="Rokhsar D."/>
        </authorList>
    </citation>
    <scope>NUCLEOTIDE SEQUENCE [LARGE SCALE GENOMIC DNA]</scope>
    <source>
        <strain evidence="4">MX1 / ATCC 50154</strain>
    </source>
</reference>
<dbReference type="InterPro" id="IPR000210">
    <property type="entry name" value="BTB/POZ_dom"/>
</dbReference>
<feature type="compositionally biased region" description="Pro residues" evidence="1">
    <location>
        <begin position="142"/>
        <end position="154"/>
    </location>
</feature>